<dbReference type="AlphaFoldDB" id="A0A644W0L8"/>
<sequence>MSINYKALGMRVKQIRQENQLSQARLSELIDKTPSYVSYMETGNRSMSLDTFVQIANALGAPTDILLAEQLHGDSISASVELTMLLADTTESERLIILHTVKSLKEALRVYRRQPPRNSR</sequence>
<dbReference type="Gene3D" id="1.10.260.40">
    <property type="entry name" value="lambda repressor-like DNA-binding domains"/>
    <property type="match status" value="1"/>
</dbReference>
<dbReference type="PANTHER" id="PTHR46797:SF1">
    <property type="entry name" value="METHYLPHOSPHONATE SYNTHASE"/>
    <property type="match status" value="1"/>
</dbReference>
<gene>
    <name evidence="3" type="ORF">SDC9_43448</name>
</gene>
<reference evidence="3" key="1">
    <citation type="submission" date="2019-08" db="EMBL/GenBank/DDBJ databases">
        <authorList>
            <person name="Kucharzyk K."/>
            <person name="Murdoch R.W."/>
            <person name="Higgins S."/>
            <person name="Loffler F."/>
        </authorList>
    </citation>
    <scope>NUCLEOTIDE SEQUENCE</scope>
</reference>
<evidence type="ECO:0000313" key="3">
    <source>
        <dbReference type="EMBL" id="MPL97259.1"/>
    </source>
</evidence>
<organism evidence="3">
    <name type="scientific">bioreactor metagenome</name>
    <dbReference type="NCBI Taxonomy" id="1076179"/>
    <lineage>
        <taxon>unclassified sequences</taxon>
        <taxon>metagenomes</taxon>
        <taxon>ecological metagenomes</taxon>
    </lineage>
</organism>
<evidence type="ECO:0000259" key="2">
    <source>
        <dbReference type="PROSITE" id="PS50943"/>
    </source>
</evidence>
<proteinExistence type="predicted"/>
<dbReference type="GO" id="GO:0003700">
    <property type="term" value="F:DNA-binding transcription factor activity"/>
    <property type="evidence" value="ECO:0007669"/>
    <property type="project" value="TreeGrafter"/>
</dbReference>
<evidence type="ECO:0000256" key="1">
    <source>
        <dbReference type="ARBA" id="ARBA00023125"/>
    </source>
</evidence>
<dbReference type="PANTHER" id="PTHR46797">
    <property type="entry name" value="HTH-TYPE TRANSCRIPTIONAL REGULATOR"/>
    <property type="match status" value="1"/>
</dbReference>
<dbReference type="CDD" id="cd00093">
    <property type="entry name" value="HTH_XRE"/>
    <property type="match status" value="1"/>
</dbReference>
<dbReference type="SMART" id="SM00530">
    <property type="entry name" value="HTH_XRE"/>
    <property type="match status" value="1"/>
</dbReference>
<dbReference type="InterPro" id="IPR001387">
    <property type="entry name" value="Cro/C1-type_HTH"/>
</dbReference>
<dbReference type="GO" id="GO:0003677">
    <property type="term" value="F:DNA binding"/>
    <property type="evidence" value="ECO:0007669"/>
    <property type="project" value="UniProtKB-KW"/>
</dbReference>
<dbReference type="EMBL" id="VSSQ01000547">
    <property type="protein sequence ID" value="MPL97259.1"/>
    <property type="molecule type" value="Genomic_DNA"/>
</dbReference>
<dbReference type="InterPro" id="IPR010982">
    <property type="entry name" value="Lambda_DNA-bd_dom_sf"/>
</dbReference>
<feature type="domain" description="HTH cro/C1-type" evidence="2">
    <location>
        <begin position="12"/>
        <end position="66"/>
    </location>
</feature>
<protein>
    <recommendedName>
        <fullName evidence="2">HTH cro/C1-type domain-containing protein</fullName>
    </recommendedName>
</protein>
<keyword evidence="1" id="KW-0238">DNA-binding</keyword>
<dbReference type="SUPFAM" id="SSF47413">
    <property type="entry name" value="lambda repressor-like DNA-binding domains"/>
    <property type="match status" value="1"/>
</dbReference>
<dbReference type="Pfam" id="PF01381">
    <property type="entry name" value="HTH_3"/>
    <property type="match status" value="1"/>
</dbReference>
<dbReference type="PROSITE" id="PS50943">
    <property type="entry name" value="HTH_CROC1"/>
    <property type="match status" value="1"/>
</dbReference>
<dbReference type="InterPro" id="IPR050807">
    <property type="entry name" value="TransReg_Diox_bact_type"/>
</dbReference>
<name>A0A644W0L8_9ZZZZ</name>
<comment type="caution">
    <text evidence="3">The sequence shown here is derived from an EMBL/GenBank/DDBJ whole genome shotgun (WGS) entry which is preliminary data.</text>
</comment>
<dbReference type="GO" id="GO:0005829">
    <property type="term" value="C:cytosol"/>
    <property type="evidence" value="ECO:0007669"/>
    <property type="project" value="TreeGrafter"/>
</dbReference>
<accession>A0A644W0L8</accession>